<sequence>MQRIRHVLVGILILSLGILMTACGTKKTQSQQPVSKLALVRSGRGARPRLWYHLESSKKQLTASSTVNSIFVLRNGQATTYMLPTGKNKVTLKRLQTMSTTKQIQFGKRADRQAFRDGVSGQQKIVATSIKGIQSDLNALKKSKSDPTQIKALQQYLKINQAIHDNPSSYAAPTPYALTSSRQGKGEQFALKIYPVKTVQYGDANVIMANEISLSNFTFNQRIQPFQIGRKVYGGYRVDVTGMHYYLLTVTNKQTKIIYDQSKTNGVTGN</sequence>
<gene>
    <name evidence="1" type="ORF">GM612_02690</name>
</gene>
<dbReference type="PROSITE" id="PS51257">
    <property type="entry name" value="PROKAR_LIPOPROTEIN"/>
    <property type="match status" value="1"/>
</dbReference>
<dbReference type="Proteomes" id="UP000466388">
    <property type="component" value="Unassembled WGS sequence"/>
</dbReference>
<comment type="caution">
    <text evidence="1">The sequence shown here is derived from an EMBL/GenBank/DDBJ whole genome shotgun (WGS) entry which is preliminary data.</text>
</comment>
<name>A0A7X2XTT0_9LACO</name>
<dbReference type="RefSeq" id="WP_155430838.1">
    <property type="nucleotide sequence ID" value="NZ_WNJO01000002.1"/>
</dbReference>
<evidence type="ECO:0008006" key="3">
    <source>
        <dbReference type="Google" id="ProtNLM"/>
    </source>
</evidence>
<dbReference type="AlphaFoldDB" id="A0A7X2XTT0"/>
<evidence type="ECO:0000313" key="2">
    <source>
        <dbReference type="Proteomes" id="UP000466388"/>
    </source>
</evidence>
<reference evidence="1 2" key="1">
    <citation type="submission" date="2019-11" db="EMBL/GenBank/DDBJ databases">
        <title>Lactobacillus sp. nov. CRM56-3, isolated from fermented tea leaves.</title>
        <authorList>
            <person name="Phuengjayaem S."/>
            <person name="Tanasupawat S."/>
        </authorList>
    </citation>
    <scope>NUCLEOTIDE SEQUENCE [LARGE SCALE GENOMIC DNA]</scope>
    <source>
        <strain evidence="1 2">CRM56-3</strain>
    </source>
</reference>
<dbReference type="EMBL" id="WNJO01000002">
    <property type="protein sequence ID" value="MTV81562.1"/>
    <property type="molecule type" value="Genomic_DNA"/>
</dbReference>
<protein>
    <recommendedName>
        <fullName evidence="3">Lipoprotein</fullName>
    </recommendedName>
</protein>
<evidence type="ECO:0000313" key="1">
    <source>
        <dbReference type="EMBL" id="MTV81562.1"/>
    </source>
</evidence>
<organism evidence="1 2">
    <name type="scientific">Secundilactobacillus folii</name>
    <dbReference type="NCBI Taxonomy" id="2678357"/>
    <lineage>
        <taxon>Bacteria</taxon>
        <taxon>Bacillati</taxon>
        <taxon>Bacillota</taxon>
        <taxon>Bacilli</taxon>
        <taxon>Lactobacillales</taxon>
        <taxon>Lactobacillaceae</taxon>
        <taxon>Secundilactobacillus</taxon>
    </lineage>
</organism>
<accession>A0A7X2XTT0</accession>
<proteinExistence type="predicted"/>
<keyword evidence="2" id="KW-1185">Reference proteome</keyword>